<dbReference type="InterPro" id="IPR036397">
    <property type="entry name" value="RNaseH_sf"/>
</dbReference>
<feature type="non-terminal residue" evidence="6">
    <location>
        <position position="1213"/>
    </location>
</feature>
<proteinExistence type="predicted"/>
<dbReference type="PANTHER" id="PTHR42648">
    <property type="entry name" value="TRANSPOSASE, PUTATIVE-RELATED"/>
    <property type="match status" value="1"/>
</dbReference>
<name>A0ABQ5DN24_9ASTR</name>
<dbReference type="InterPro" id="IPR039537">
    <property type="entry name" value="Retrotran_Ty1/copia-like"/>
</dbReference>
<feature type="region of interest" description="Disordered" evidence="4">
    <location>
        <begin position="835"/>
        <end position="882"/>
    </location>
</feature>
<keyword evidence="3" id="KW-0378">Hydrolase</keyword>
<evidence type="ECO:0000256" key="2">
    <source>
        <dbReference type="ARBA" id="ARBA00022723"/>
    </source>
</evidence>
<dbReference type="InterPro" id="IPR025724">
    <property type="entry name" value="GAG-pre-integrase_dom"/>
</dbReference>
<evidence type="ECO:0000256" key="1">
    <source>
        <dbReference type="ARBA" id="ARBA00022670"/>
    </source>
</evidence>
<feature type="compositionally biased region" description="Pro residues" evidence="4">
    <location>
        <begin position="12"/>
        <end position="22"/>
    </location>
</feature>
<dbReference type="PROSITE" id="PS50994">
    <property type="entry name" value="INTEGRASE"/>
    <property type="match status" value="1"/>
</dbReference>
<reference evidence="6" key="1">
    <citation type="journal article" date="2022" name="Int. J. Mol. Sci.">
        <title>Draft Genome of Tanacetum Coccineum: Genomic Comparison of Closely Related Tanacetum-Family Plants.</title>
        <authorList>
            <person name="Yamashiro T."/>
            <person name="Shiraishi A."/>
            <person name="Nakayama K."/>
            <person name="Satake H."/>
        </authorList>
    </citation>
    <scope>NUCLEOTIDE SEQUENCE</scope>
</reference>
<evidence type="ECO:0000313" key="7">
    <source>
        <dbReference type="Proteomes" id="UP001151760"/>
    </source>
</evidence>
<comment type="caution">
    <text evidence="6">The sequence shown here is derived from an EMBL/GenBank/DDBJ whole genome shotgun (WGS) entry which is preliminary data.</text>
</comment>
<evidence type="ECO:0000256" key="4">
    <source>
        <dbReference type="SAM" id="MobiDB-lite"/>
    </source>
</evidence>
<dbReference type="Proteomes" id="UP001151760">
    <property type="component" value="Unassembled WGS sequence"/>
</dbReference>
<sequence>MAGEDEFHDDNPPPPPPVPPTQQAPHTLSTIKLPILKKGEYDIWAMKMEHYLGHTDYPIWEVIQKGNGPVQVSTDTNGQIRVLPPKTAEEILARERERKARTTLLMSIPEDHLAKFHKMTDAKEMWEAIKSRFGGNDESKKMQKYILKQQFESFSVSNSEGLHKGYDRFQSLLSQLEIHGAGVSTEDVNQKFLRSLPASWSQVSLIMRTKPGVDTPSFDDLYNNLRVFESDIKGSTSSSSSTQNVAFVSSKSTNSTNDTIEELTTAGYRVTTAGSRLLLLDTDNDNDSVFRPKSDQTKPKFTKINFVKSGENMKSVNKENTHRQVEYPRKSQSPRDNRRNWNGMMTQKLRNGFEFIKKACFVCGSFNHLIKDCDFHDNKMVEKPMLNNKGMITGQRVNNVTTAGPKAVVSAAEENRENAVKSSACWIWRPTGNVIDHTSKDSGSYMLKIFDYGNPQYTLQDQGIFDSGCSRHMTGNKSFLTDYQEIDDGFVAFEGSPKGGKITRKGKIRTGKLDFEDVYFVKKHKFNLFSVSQMCDKKNSVLFTKTENLVLSPDFKLLDESQVLLKVSRHDNMYSFDLKNVVPSGDLTCLFVKDTIDESNLWHMRLGHINFKTMNKLVRGNLLRGLPSKLFENDHTCVACQKRKQHKASCKTKLVSSINQPLQMLHMDLFGPTFVRSINHKIYCLVVTDDFSRCDNGTEFKNNDMNQFYGMKGIKREFSVAITPQQSGVAERKNRTLIEAVRTMLADSLLPTTFWVESVNTACYVQNRVLVTKPHNKTPYKLLHGSGPDWLFDIDLLTNSMNYKPVTAGNQTNVNAGIKDNVDAVPTEQYILQPLFSNSPQSSENAVADDAGKKTTEEPANKGKRNGQEKEGGASNKEGDQNVQDLRAELDKLLVQQKEGYANSTNRVSTISPSVSAVGQSFINVDDLPTDPLMPDLEDTNDLLNTGIFSGAYDDEDVGAEADLNNLETTMNVSPILTSRIHKDHPKEQIIGNPLLAPQTRRMTKSSQEHAMKVWRLVDLPKGKHAIGTKWVYRNKKDKRGIVVRNKARLVAQGYTQEKGINYDEAFALVFRIEAIRIFLAYASFMGFIVYQMDVKSAFLYGTIEEEVYVDDIIFGSIKKSLYDEFEQMMHKRFQMSSMGEITFFLGLQVKQKDDGIFISQDKYMADILKKFDFVTMKTASILIATNKALLKDEEAEDVDVHLYRSLMYLTAS</sequence>
<evidence type="ECO:0000256" key="3">
    <source>
        <dbReference type="ARBA" id="ARBA00022801"/>
    </source>
</evidence>
<gene>
    <name evidence="6" type="ORF">Tco_0939888</name>
</gene>
<feature type="compositionally biased region" description="Basic and acidic residues" evidence="4">
    <location>
        <begin position="850"/>
        <end position="882"/>
    </location>
</feature>
<protein>
    <submittedName>
        <fullName evidence="6">Ribonuclease H-like domain-containing protein</fullName>
    </submittedName>
</protein>
<dbReference type="InterPro" id="IPR054722">
    <property type="entry name" value="PolX-like_BBD"/>
</dbReference>
<dbReference type="Pfam" id="PF22936">
    <property type="entry name" value="Pol_BBD"/>
    <property type="match status" value="1"/>
</dbReference>
<dbReference type="PANTHER" id="PTHR42648:SF32">
    <property type="entry name" value="RIBONUCLEASE H-LIKE DOMAIN, GAG-PRE-INTEGRASE DOMAIN PROTEIN-RELATED"/>
    <property type="match status" value="1"/>
</dbReference>
<feature type="compositionally biased region" description="Basic and acidic residues" evidence="4">
    <location>
        <begin position="317"/>
        <end position="339"/>
    </location>
</feature>
<dbReference type="InterPro" id="IPR013103">
    <property type="entry name" value="RVT_2"/>
</dbReference>
<evidence type="ECO:0000259" key="5">
    <source>
        <dbReference type="PROSITE" id="PS50994"/>
    </source>
</evidence>
<feature type="compositionally biased region" description="Polar residues" evidence="4">
    <location>
        <begin position="835"/>
        <end position="845"/>
    </location>
</feature>
<feature type="region of interest" description="Disordered" evidence="4">
    <location>
        <begin position="1"/>
        <end position="26"/>
    </location>
</feature>
<reference evidence="6" key="2">
    <citation type="submission" date="2022-01" db="EMBL/GenBank/DDBJ databases">
        <authorList>
            <person name="Yamashiro T."/>
            <person name="Shiraishi A."/>
            <person name="Satake H."/>
            <person name="Nakayama K."/>
        </authorList>
    </citation>
    <scope>NUCLEOTIDE SEQUENCE</scope>
</reference>
<dbReference type="Pfam" id="PF13976">
    <property type="entry name" value="gag_pre-integrs"/>
    <property type="match status" value="1"/>
</dbReference>
<dbReference type="Pfam" id="PF14223">
    <property type="entry name" value="Retrotran_gag_2"/>
    <property type="match status" value="1"/>
</dbReference>
<keyword evidence="2" id="KW-0479">Metal-binding</keyword>
<feature type="domain" description="Integrase catalytic" evidence="5">
    <location>
        <begin position="695"/>
        <end position="787"/>
    </location>
</feature>
<dbReference type="SUPFAM" id="SSF53098">
    <property type="entry name" value="Ribonuclease H-like"/>
    <property type="match status" value="1"/>
</dbReference>
<dbReference type="InterPro" id="IPR012337">
    <property type="entry name" value="RNaseH-like_sf"/>
</dbReference>
<evidence type="ECO:0000313" key="6">
    <source>
        <dbReference type="EMBL" id="GJT40023.1"/>
    </source>
</evidence>
<dbReference type="Pfam" id="PF07727">
    <property type="entry name" value="RVT_2"/>
    <property type="match status" value="1"/>
</dbReference>
<dbReference type="InterPro" id="IPR001584">
    <property type="entry name" value="Integrase_cat-core"/>
</dbReference>
<dbReference type="EMBL" id="BQNB010015436">
    <property type="protein sequence ID" value="GJT40023.1"/>
    <property type="molecule type" value="Genomic_DNA"/>
</dbReference>
<organism evidence="6 7">
    <name type="scientific">Tanacetum coccineum</name>
    <dbReference type="NCBI Taxonomy" id="301880"/>
    <lineage>
        <taxon>Eukaryota</taxon>
        <taxon>Viridiplantae</taxon>
        <taxon>Streptophyta</taxon>
        <taxon>Embryophyta</taxon>
        <taxon>Tracheophyta</taxon>
        <taxon>Spermatophyta</taxon>
        <taxon>Magnoliopsida</taxon>
        <taxon>eudicotyledons</taxon>
        <taxon>Gunneridae</taxon>
        <taxon>Pentapetalae</taxon>
        <taxon>asterids</taxon>
        <taxon>campanulids</taxon>
        <taxon>Asterales</taxon>
        <taxon>Asteraceae</taxon>
        <taxon>Asteroideae</taxon>
        <taxon>Anthemideae</taxon>
        <taxon>Anthemidinae</taxon>
        <taxon>Tanacetum</taxon>
    </lineage>
</organism>
<feature type="region of interest" description="Disordered" evidence="4">
    <location>
        <begin position="317"/>
        <end position="341"/>
    </location>
</feature>
<dbReference type="Gene3D" id="3.30.420.10">
    <property type="entry name" value="Ribonuclease H-like superfamily/Ribonuclease H"/>
    <property type="match status" value="1"/>
</dbReference>
<keyword evidence="7" id="KW-1185">Reference proteome</keyword>
<accession>A0ABQ5DN24</accession>
<keyword evidence="1" id="KW-0645">Protease</keyword>